<dbReference type="Pfam" id="PF13639">
    <property type="entry name" value="zf-RING_2"/>
    <property type="match status" value="1"/>
</dbReference>
<keyword evidence="2" id="KW-0812">Transmembrane</keyword>
<keyword evidence="2" id="KW-1133">Transmembrane helix</keyword>
<dbReference type="InterPro" id="IPR053070">
    <property type="entry name" value="RING-type_E3_ubiquitin-ligase"/>
</dbReference>
<keyword evidence="1" id="KW-0862">Zinc</keyword>
<dbReference type="AlphaFoldDB" id="A0A1D1ZFQ2"/>
<keyword evidence="1" id="KW-0863">Zinc-finger</keyword>
<dbReference type="SMART" id="SM00184">
    <property type="entry name" value="RING"/>
    <property type="match status" value="1"/>
</dbReference>
<evidence type="ECO:0000313" key="4">
    <source>
        <dbReference type="EMBL" id="JAT65595.1"/>
    </source>
</evidence>
<dbReference type="PROSITE" id="PS50089">
    <property type="entry name" value="ZF_RING_2"/>
    <property type="match status" value="1"/>
</dbReference>
<keyword evidence="1" id="KW-0479">Metal-binding</keyword>
<dbReference type="SUPFAM" id="SSF57850">
    <property type="entry name" value="RING/U-box"/>
    <property type="match status" value="1"/>
</dbReference>
<evidence type="ECO:0000256" key="1">
    <source>
        <dbReference type="PROSITE-ProRule" id="PRU00175"/>
    </source>
</evidence>
<accession>A0A1D1ZFQ2</accession>
<feature type="domain" description="RING-type" evidence="3">
    <location>
        <begin position="95"/>
        <end position="137"/>
    </location>
</feature>
<dbReference type="InterPro" id="IPR001841">
    <property type="entry name" value="Znf_RING"/>
</dbReference>
<gene>
    <name evidence="4" type="primary">ATL7_2</name>
    <name evidence="4" type="ORF">g.47391</name>
</gene>
<dbReference type="Gene3D" id="3.30.40.10">
    <property type="entry name" value="Zinc/RING finger domain, C3HC4 (zinc finger)"/>
    <property type="match status" value="1"/>
</dbReference>
<dbReference type="PANTHER" id="PTHR47035:SF4">
    <property type="entry name" value="OS02G0676500 PROTEIN"/>
    <property type="match status" value="1"/>
</dbReference>
<dbReference type="GO" id="GO:0008270">
    <property type="term" value="F:zinc ion binding"/>
    <property type="evidence" value="ECO:0007669"/>
    <property type="project" value="UniProtKB-KW"/>
</dbReference>
<organism evidence="4">
    <name type="scientific">Anthurium amnicola</name>
    <dbReference type="NCBI Taxonomy" id="1678845"/>
    <lineage>
        <taxon>Eukaryota</taxon>
        <taxon>Viridiplantae</taxon>
        <taxon>Streptophyta</taxon>
        <taxon>Embryophyta</taxon>
        <taxon>Tracheophyta</taxon>
        <taxon>Spermatophyta</taxon>
        <taxon>Magnoliopsida</taxon>
        <taxon>Liliopsida</taxon>
        <taxon>Araceae</taxon>
        <taxon>Pothoideae</taxon>
        <taxon>Potheae</taxon>
        <taxon>Anthurium</taxon>
    </lineage>
</organism>
<feature type="transmembrane region" description="Helical" evidence="2">
    <location>
        <begin position="12"/>
        <end position="31"/>
    </location>
</feature>
<sequence>MVGSGMNLVTTAIGFGMSATFIVFVCTRLICGRASAANSRASESSASAVFDLELHPADLDPPEHVISGLEPDVVAAFPTKKYNRESSSFHEDAQCSICLGEYQENEVLRIMPTCGHEFHRSCIDLWLEKQSTCPICRLSLDDSCEAKDAASSFHYGRGWALPRAERPRWRDNNQEIHEALRIDLEATAAAQPGSRR</sequence>
<dbReference type="EMBL" id="GDJX01002341">
    <property type="protein sequence ID" value="JAT65595.1"/>
    <property type="molecule type" value="Transcribed_RNA"/>
</dbReference>
<dbReference type="InterPro" id="IPR013083">
    <property type="entry name" value="Znf_RING/FYVE/PHD"/>
</dbReference>
<proteinExistence type="predicted"/>
<keyword evidence="2" id="KW-0472">Membrane</keyword>
<name>A0A1D1ZFQ2_9ARAE</name>
<dbReference type="FunFam" id="3.30.40.10:FF:000971">
    <property type="entry name" value="Putative RING zinc finger domain superfamily protein"/>
    <property type="match status" value="1"/>
</dbReference>
<dbReference type="PANTHER" id="PTHR47035">
    <property type="entry name" value="OS11G0150450 PROTEIN"/>
    <property type="match status" value="1"/>
</dbReference>
<evidence type="ECO:0000256" key="2">
    <source>
        <dbReference type="SAM" id="Phobius"/>
    </source>
</evidence>
<evidence type="ECO:0000259" key="3">
    <source>
        <dbReference type="PROSITE" id="PS50089"/>
    </source>
</evidence>
<protein>
    <submittedName>
        <fullName evidence="4">RING-H2 finger protein ATL7</fullName>
    </submittedName>
</protein>
<reference evidence="4" key="1">
    <citation type="submission" date="2015-07" db="EMBL/GenBank/DDBJ databases">
        <title>Transcriptome Assembly of Anthurium amnicola.</title>
        <authorList>
            <person name="Suzuki J."/>
        </authorList>
    </citation>
    <scope>NUCLEOTIDE SEQUENCE</scope>
</reference>